<reference evidence="1" key="1">
    <citation type="submission" date="2023-06" db="EMBL/GenBank/DDBJ databases">
        <title>Genome-scale phylogeny and comparative genomics of the fungal order Sordariales.</title>
        <authorList>
            <consortium name="Lawrence Berkeley National Laboratory"/>
            <person name="Hensen N."/>
            <person name="Bonometti L."/>
            <person name="Westerberg I."/>
            <person name="Brannstrom I.O."/>
            <person name="Guillou S."/>
            <person name="Cros-Aarteil S."/>
            <person name="Calhoun S."/>
            <person name="Haridas S."/>
            <person name="Kuo A."/>
            <person name="Mondo S."/>
            <person name="Pangilinan J."/>
            <person name="Riley R."/>
            <person name="Labutti K."/>
            <person name="Andreopoulos B."/>
            <person name="Lipzen A."/>
            <person name="Chen C."/>
            <person name="Yanf M."/>
            <person name="Daum C."/>
            <person name="Ng V."/>
            <person name="Clum A."/>
            <person name="Steindorff A."/>
            <person name="Ohm R."/>
            <person name="Martin F."/>
            <person name="Silar P."/>
            <person name="Natvig D."/>
            <person name="Lalanne C."/>
            <person name="Gautier V."/>
            <person name="Ament-Velasquez S.L."/>
            <person name="Kruys A."/>
            <person name="Hutchinson M.I."/>
            <person name="Powell A.J."/>
            <person name="Barry K."/>
            <person name="Miller A.N."/>
            <person name="Grigoriev I.V."/>
            <person name="Debuchy R."/>
            <person name="Gladieux P."/>
            <person name="Thoren M.H."/>
            <person name="Johannesson H."/>
        </authorList>
    </citation>
    <scope>NUCLEOTIDE SEQUENCE</scope>
    <source>
        <strain evidence="1">CBS 540.89</strain>
    </source>
</reference>
<proteinExistence type="predicted"/>
<evidence type="ECO:0000313" key="2">
    <source>
        <dbReference type="Proteomes" id="UP001172159"/>
    </source>
</evidence>
<dbReference type="AlphaFoldDB" id="A0AA40EA20"/>
<sequence>STAFYNRFRVLISTLDDFLDANIQDRTEGVPPFYQHHPDQDPISRLLFSKVSAVDPAADKHKFRVLIPSVEGSPRCPVAYITYAWATVMAHRELKLEGDLPEEVPHGFEELRREVLSFGKGEDEEDGKMGVYMVTTYEIRG</sequence>
<organism evidence="1 2">
    <name type="scientific">Apiosordaria backusii</name>
    <dbReference type="NCBI Taxonomy" id="314023"/>
    <lineage>
        <taxon>Eukaryota</taxon>
        <taxon>Fungi</taxon>
        <taxon>Dikarya</taxon>
        <taxon>Ascomycota</taxon>
        <taxon>Pezizomycotina</taxon>
        <taxon>Sordariomycetes</taxon>
        <taxon>Sordariomycetidae</taxon>
        <taxon>Sordariales</taxon>
        <taxon>Lasiosphaeriaceae</taxon>
        <taxon>Apiosordaria</taxon>
    </lineage>
</organism>
<dbReference type="Proteomes" id="UP001172159">
    <property type="component" value="Unassembled WGS sequence"/>
</dbReference>
<feature type="non-terminal residue" evidence="1">
    <location>
        <position position="1"/>
    </location>
</feature>
<name>A0AA40EA20_9PEZI</name>
<comment type="caution">
    <text evidence="1">The sequence shown here is derived from an EMBL/GenBank/DDBJ whole genome shotgun (WGS) entry which is preliminary data.</text>
</comment>
<evidence type="ECO:0000313" key="1">
    <source>
        <dbReference type="EMBL" id="KAK0732350.1"/>
    </source>
</evidence>
<dbReference type="EMBL" id="JAUKTV010000008">
    <property type="protein sequence ID" value="KAK0732350.1"/>
    <property type="molecule type" value="Genomic_DNA"/>
</dbReference>
<gene>
    <name evidence="1" type="ORF">B0T21DRAFT_260212</name>
</gene>
<feature type="non-terminal residue" evidence="1">
    <location>
        <position position="141"/>
    </location>
</feature>
<accession>A0AA40EA20</accession>
<keyword evidence="2" id="KW-1185">Reference proteome</keyword>
<protein>
    <submittedName>
        <fullName evidence="1">Uncharacterized protein</fullName>
    </submittedName>
</protein>